<dbReference type="PANTHER" id="PTHR43434">
    <property type="entry name" value="PHOSPHOGLYCOLATE PHOSPHATASE"/>
    <property type="match status" value="1"/>
</dbReference>
<dbReference type="Proteomes" id="UP001596242">
    <property type="component" value="Unassembled WGS sequence"/>
</dbReference>
<gene>
    <name evidence="1" type="ORF">ACFP50_14045</name>
</gene>
<dbReference type="Gene3D" id="1.10.150.240">
    <property type="entry name" value="Putative phosphatase, domain 2"/>
    <property type="match status" value="1"/>
</dbReference>
<dbReference type="InterPro" id="IPR023198">
    <property type="entry name" value="PGP-like_dom2"/>
</dbReference>
<organism evidence="1 2">
    <name type="scientific">Streptomyces pratens</name>
    <dbReference type="NCBI Taxonomy" id="887456"/>
    <lineage>
        <taxon>Bacteria</taxon>
        <taxon>Bacillati</taxon>
        <taxon>Actinomycetota</taxon>
        <taxon>Actinomycetes</taxon>
        <taxon>Kitasatosporales</taxon>
        <taxon>Streptomycetaceae</taxon>
        <taxon>Streptomyces</taxon>
    </lineage>
</organism>
<dbReference type="SUPFAM" id="SSF56784">
    <property type="entry name" value="HAD-like"/>
    <property type="match status" value="1"/>
</dbReference>
<comment type="caution">
    <text evidence="1">The sequence shown here is derived from an EMBL/GenBank/DDBJ whole genome shotgun (WGS) entry which is preliminary data.</text>
</comment>
<dbReference type="EMBL" id="JBHSPT010000032">
    <property type="protein sequence ID" value="MFC6056549.1"/>
    <property type="molecule type" value="Genomic_DNA"/>
</dbReference>
<keyword evidence="2" id="KW-1185">Reference proteome</keyword>
<protein>
    <submittedName>
        <fullName evidence="1">HAD family hydrolase</fullName>
        <ecNumber evidence="1">3.-.-.-</ecNumber>
    </submittedName>
</protein>
<dbReference type="RefSeq" id="WP_386396818.1">
    <property type="nucleotide sequence ID" value="NZ_JBHSPT010000032.1"/>
</dbReference>
<dbReference type="Gene3D" id="3.40.50.1000">
    <property type="entry name" value="HAD superfamily/HAD-like"/>
    <property type="match status" value="1"/>
</dbReference>
<dbReference type="GO" id="GO:0016787">
    <property type="term" value="F:hydrolase activity"/>
    <property type="evidence" value="ECO:0007669"/>
    <property type="project" value="UniProtKB-KW"/>
</dbReference>
<dbReference type="PANTHER" id="PTHR43434:SF1">
    <property type="entry name" value="PHOSPHOGLYCOLATE PHOSPHATASE"/>
    <property type="match status" value="1"/>
</dbReference>
<keyword evidence="1" id="KW-0378">Hydrolase</keyword>
<dbReference type="InterPro" id="IPR050155">
    <property type="entry name" value="HAD-like_hydrolase_sf"/>
</dbReference>
<dbReference type="InterPro" id="IPR023214">
    <property type="entry name" value="HAD_sf"/>
</dbReference>
<dbReference type="Pfam" id="PF12710">
    <property type="entry name" value="HAD"/>
    <property type="match status" value="1"/>
</dbReference>
<dbReference type="SFLD" id="SFLDG01129">
    <property type="entry name" value="C1.5:_HAD__Beta-PGM__Phosphata"/>
    <property type="match status" value="1"/>
</dbReference>
<evidence type="ECO:0000313" key="1">
    <source>
        <dbReference type="EMBL" id="MFC6056549.1"/>
    </source>
</evidence>
<sequence>MASTTTPPPTVGFDLDMTLIDSRPGIRACYRALSERTGTHIDADLAVTRLGPPLADELINWFPAERIDEVADLYRAMYPTYAIAATPALPGAREAMSAVREAGGRAVVVTAKHEPNAKLHLAHLGIDPDAVIGDLWAEQKALALREHGASVYVGDHVGDVRGALAAGALAVAVATGPCDPAELREAGADVVLADLTEFPGWLSDYMNDQENGGTPGYSPAVRA</sequence>
<dbReference type="SFLD" id="SFLDS00003">
    <property type="entry name" value="Haloacid_Dehalogenase"/>
    <property type="match status" value="1"/>
</dbReference>
<dbReference type="InterPro" id="IPR036412">
    <property type="entry name" value="HAD-like_sf"/>
</dbReference>
<proteinExistence type="predicted"/>
<evidence type="ECO:0000313" key="2">
    <source>
        <dbReference type="Proteomes" id="UP001596242"/>
    </source>
</evidence>
<name>A0ABW1LZL5_9ACTN</name>
<dbReference type="EC" id="3.-.-.-" evidence="1"/>
<accession>A0ABW1LZL5</accession>
<reference evidence="2" key="1">
    <citation type="journal article" date="2019" name="Int. J. Syst. Evol. Microbiol.">
        <title>The Global Catalogue of Microorganisms (GCM) 10K type strain sequencing project: providing services to taxonomists for standard genome sequencing and annotation.</title>
        <authorList>
            <consortium name="The Broad Institute Genomics Platform"/>
            <consortium name="The Broad Institute Genome Sequencing Center for Infectious Disease"/>
            <person name="Wu L."/>
            <person name="Ma J."/>
        </authorList>
    </citation>
    <scope>NUCLEOTIDE SEQUENCE [LARGE SCALE GENOMIC DNA]</scope>
    <source>
        <strain evidence="2">JCM 12763</strain>
    </source>
</reference>